<dbReference type="InterPro" id="IPR004090">
    <property type="entry name" value="Chemotax_Me-accpt_rcpt"/>
</dbReference>
<evidence type="ECO:0000256" key="3">
    <source>
        <dbReference type="ARBA" id="ARBA00023224"/>
    </source>
</evidence>
<dbReference type="PANTHER" id="PTHR32089">
    <property type="entry name" value="METHYL-ACCEPTING CHEMOTAXIS PROTEIN MCPB"/>
    <property type="match status" value="1"/>
</dbReference>
<dbReference type="Proteomes" id="UP000196027">
    <property type="component" value="Chromosome"/>
</dbReference>
<accession>A0A1Y0I4N8</accession>
<dbReference type="SUPFAM" id="SSF58104">
    <property type="entry name" value="Methyl-accepting chemotaxis protein (MCP) signaling domain"/>
    <property type="match status" value="1"/>
</dbReference>
<feature type="domain" description="T-SNARE coiled-coil homology" evidence="8">
    <location>
        <begin position="445"/>
        <end position="507"/>
    </location>
</feature>
<sequence length="530" mass="58164">MVLIIVLGSLGVAAAATYYYSKTERGFTQFDRLVHQEIANERAISAMLYDFKVQVQEWKNVLLRGYKSQDLDKYWNRFQEKEQQIQNQGQTLLSNLDFPQARDTTSRFLESHRKMGAAYRAGLDSFKKSNFDPKQGDQAVQGIDREPSKLLETAAELLAERAANTTEQIGKTVHTAALWSFILLFISIAAFGIVALFFIRRSFILPSRRLARIIEEQSHGNLKSTIDIDRQDELGQLASAARRLRDFLQAIVSQMEGNYNNLNEISNRLTSSSGDVQRSVDLAHQSTDQIATAMQEMTHTAQEVASHAQSAATLATDATTATSDAVHNMRQAQSAISKLAEQVEDTASTVQKLATDTNNVGTVLSVIRGIAEQTNLLALNAAIEAARAGEQGRGFAVVADEVRSLASKTQESTEEIEEIIVNVQSGASDTVRVMSTSREHTGQSAELFNTASSKLDSISSYIGQINDINTQVATAVEEQTHASDDITRNIHSVVEIVESTANSAQNTRLIAKDVATMAEQAKALVARFNA</sequence>
<evidence type="ECO:0000313" key="11">
    <source>
        <dbReference type="Proteomes" id="UP000196027"/>
    </source>
</evidence>
<reference evidence="10 11" key="1">
    <citation type="submission" date="2017-05" db="EMBL/GenBank/DDBJ databases">
        <title>Genomic insights into alkan degradation activity of Oleiphilus messinensis.</title>
        <authorList>
            <person name="Kozyavkin S.A."/>
            <person name="Slesarev A.I."/>
            <person name="Golyshin P.N."/>
            <person name="Korzhenkov A."/>
            <person name="Golyshina O.N."/>
            <person name="Toshchakov S.V."/>
        </authorList>
    </citation>
    <scope>NUCLEOTIDE SEQUENCE [LARGE SCALE GENOMIC DNA]</scope>
    <source>
        <strain evidence="10 11">ME102</strain>
    </source>
</reference>
<keyword evidence="6" id="KW-1133">Transmembrane helix</keyword>
<evidence type="ECO:0000259" key="9">
    <source>
        <dbReference type="PROSITE" id="PS50885"/>
    </source>
</evidence>
<dbReference type="FunFam" id="1.10.287.950:FF:000001">
    <property type="entry name" value="Methyl-accepting chemotaxis sensory transducer"/>
    <property type="match status" value="1"/>
</dbReference>
<comment type="subcellular location">
    <subcellularLocation>
        <location evidence="1">Cell inner membrane</location>
        <topology evidence="1">Multi-pass membrane protein</topology>
    </subcellularLocation>
</comment>
<evidence type="ECO:0000256" key="4">
    <source>
        <dbReference type="ARBA" id="ARBA00029447"/>
    </source>
</evidence>
<dbReference type="SMART" id="SM00283">
    <property type="entry name" value="MA"/>
    <property type="match status" value="1"/>
</dbReference>
<feature type="domain" description="Methyl-accepting transducer" evidence="7">
    <location>
        <begin position="258"/>
        <end position="494"/>
    </location>
</feature>
<dbReference type="GO" id="GO:0007165">
    <property type="term" value="P:signal transduction"/>
    <property type="evidence" value="ECO:0007669"/>
    <property type="project" value="UniProtKB-KW"/>
</dbReference>
<organism evidence="10 11">
    <name type="scientific">Oleiphilus messinensis</name>
    <dbReference type="NCBI Taxonomy" id="141451"/>
    <lineage>
        <taxon>Bacteria</taxon>
        <taxon>Pseudomonadati</taxon>
        <taxon>Pseudomonadota</taxon>
        <taxon>Gammaproteobacteria</taxon>
        <taxon>Oceanospirillales</taxon>
        <taxon>Oleiphilaceae</taxon>
        <taxon>Oleiphilus</taxon>
    </lineage>
</organism>
<evidence type="ECO:0000259" key="7">
    <source>
        <dbReference type="PROSITE" id="PS50111"/>
    </source>
</evidence>
<evidence type="ECO:0000256" key="2">
    <source>
        <dbReference type="ARBA" id="ARBA00022519"/>
    </source>
</evidence>
<dbReference type="PROSITE" id="PS50111">
    <property type="entry name" value="CHEMOTAXIS_TRANSDUC_2"/>
    <property type="match status" value="1"/>
</dbReference>
<keyword evidence="6" id="KW-0472">Membrane</keyword>
<keyword evidence="11" id="KW-1185">Reference proteome</keyword>
<evidence type="ECO:0000313" key="10">
    <source>
        <dbReference type="EMBL" id="ARU55447.1"/>
    </source>
</evidence>
<dbReference type="EMBL" id="CP021425">
    <property type="protein sequence ID" value="ARU55447.1"/>
    <property type="molecule type" value="Genomic_DNA"/>
</dbReference>
<evidence type="ECO:0000256" key="1">
    <source>
        <dbReference type="ARBA" id="ARBA00004429"/>
    </source>
</evidence>
<dbReference type="InterPro" id="IPR004089">
    <property type="entry name" value="MCPsignal_dom"/>
</dbReference>
<name>A0A1Y0I4N8_9GAMM</name>
<evidence type="ECO:0000256" key="6">
    <source>
        <dbReference type="SAM" id="Phobius"/>
    </source>
</evidence>
<dbReference type="CDD" id="cd06225">
    <property type="entry name" value="HAMP"/>
    <property type="match status" value="1"/>
</dbReference>
<dbReference type="SMART" id="SM00304">
    <property type="entry name" value="HAMP"/>
    <property type="match status" value="1"/>
</dbReference>
<evidence type="ECO:0000256" key="5">
    <source>
        <dbReference type="PROSITE-ProRule" id="PRU00284"/>
    </source>
</evidence>
<dbReference type="Pfam" id="PF00015">
    <property type="entry name" value="MCPsignal"/>
    <property type="match status" value="1"/>
</dbReference>
<keyword evidence="2" id="KW-0997">Cell inner membrane</keyword>
<dbReference type="Gene3D" id="1.10.287.950">
    <property type="entry name" value="Methyl-accepting chemotaxis protein"/>
    <property type="match status" value="1"/>
</dbReference>
<dbReference type="GO" id="GO:0004888">
    <property type="term" value="F:transmembrane signaling receptor activity"/>
    <property type="evidence" value="ECO:0007669"/>
    <property type="project" value="InterPro"/>
</dbReference>
<keyword evidence="2" id="KW-1003">Cell membrane</keyword>
<dbReference type="PRINTS" id="PR00260">
    <property type="entry name" value="CHEMTRNSDUCR"/>
</dbReference>
<dbReference type="GO" id="GO:0006935">
    <property type="term" value="P:chemotaxis"/>
    <property type="evidence" value="ECO:0007669"/>
    <property type="project" value="InterPro"/>
</dbReference>
<dbReference type="KEGG" id="ome:OLMES_1370"/>
<dbReference type="GO" id="GO:0005886">
    <property type="term" value="C:plasma membrane"/>
    <property type="evidence" value="ECO:0007669"/>
    <property type="project" value="UniProtKB-SubCell"/>
</dbReference>
<dbReference type="PROSITE" id="PS50885">
    <property type="entry name" value="HAMP"/>
    <property type="match status" value="1"/>
</dbReference>
<protein>
    <submittedName>
        <fullName evidence="10">Methyl-accepting chemotaxis sensory transducer</fullName>
    </submittedName>
</protein>
<feature type="domain" description="HAMP" evidence="9">
    <location>
        <begin position="201"/>
        <end position="253"/>
    </location>
</feature>
<keyword evidence="3 5" id="KW-0807">Transducer</keyword>
<evidence type="ECO:0000259" key="8">
    <source>
        <dbReference type="PROSITE" id="PS50192"/>
    </source>
</evidence>
<dbReference type="PROSITE" id="PS50192">
    <property type="entry name" value="T_SNARE"/>
    <property type="match status" value="1"/>
</dbReference>
<proteinExistence type="inferred from homology"/>
<dbReference type="PANTHER" id="PTHR32089:SF112">
    <property type="entry name" value="LYSOZYME-LIKE PROTEIN-RELATED"/>
    <property type="match status" value="1"/>
</dbReference>
<dbReference type="AlphaFoldDB" id="A0A1Y0I4N8"/>
<dbReference type="InterPro" id="IPR000727">
    <property type="entry name" value="T_SNARE_dom"/>
</dbReference>
<dbReference type="InterPro" id="IPR003660">
    <property type="entry name" value="HAMP_dom"/>
</dbReference>
<comment type="similarity">
    <text evidence="4">Belongs to the methyl-accepting chemotaxis (MCP) protein family.</text>
</comment>
<keyword evidence="6" id="KW-0812">Transmembrane</keyword>
<gene>
    <name evidence="10" type="ORF">OLMES_1370</name>
</gene>
<feature type="transmembrane region" description="Helical" evidence="6">
    <location>
        <begin position="176"/>
        <end position="199"/>
    </location>
</feature>